<dbReference type="PRINTS" id="PR02045">
    <property type="entry name" value="F138DOMAIN"/>
</dbReference>
<name>A0A8I3W390_CALJA</name>
<accession>A0A8I3W390</accession>
<dbReference type="Ensembl" id="ENSCJAT00000139035.1">
    <property type="protein sequence ID" value="ENSCJAP00000085474.1"/>
    <property type="gene ID" value="ENSCJAG00000078584.1"/>
</dbReference>
<dbReference type="PANTHER" id="PTHR12138:SF162">
    <property type="entry name" value="CHROMOSOME UNDETERMINED SCAFFOLD_275, WHOLE GENOME SHOTGUN SEQUENCE"/>
    <property type="match status" value="1"/>
</dbReference>
<reference evidence="1" key="2">
    <citation type="submission" date="2025-08" db="UniProtKB">
        <authorList>
            <consortium name="Ensembl"/>
        </authorList>
    </citation>
    <scope>IDENTIFICATION</scope>
</reference>
<proteinExistence type="predicted"/>
<reference evidence="1" key="3">
    <citation type="submission" date="2025-09" db="UniProtKB">
        <authorList>
            <consortium name="Ensembl"/>
        </authorList>
    </citation>
    <scope>IDENTIFICATION</scope>
</reference>
<organism evidence="1 2">
    <name type="scientific">Callithrix jacchus</name>
    <name type="common">White-tufted-ear marmoset</name>
    <name type="synonym">Simia Jacchus</name>
    <dbReference type="NCBI Taxonomy" id="9483"/>
    <lineage>
        <taxon>Eukaryota</taxon>
        <taxon>Metazoa</taxon>
        <taxon>Chordata</taxon>
        <taxon>Craniata</taxon>
        <taxon>Vertebrata</taxon>
        <taxon>Euteleostomi</taxon>
        <taxon>Mammalia</taxon>
        <taxon>Eutheria</taxon>
        <taxon>Euarchontoglires</taxon>
        <taxon>Primates</taxon>
        <taxon>Haplorrhini</taxon>
        <taxon>Platyrrhini</taxon>
        <taxon>Cebidae</taxon>
        <taxon>Callitrichinae</taxon>
        <taxon>Callithrix</taxon>
        <taxon>Callithrix</taxon>
    </lineage>
</organism>
<dbReference type="Proteomes" id="UP000008225">
    <property type="component" value="Chromosome 10"/>
</dbReference>
<dbReference type="AlphaFoldDB" id="A0A8I3W390"/>
<dbReference type="GeneTree" id="ENSGT00940000166898"/>
<keyword evidence="2" id="KW-1185">Reference proteome</keyword>
<protein>
    <submittedName>
        <fullName evidence="1">Uncharacterized protein</fullName>
    </submittedName>
</protein>
<evidence type="ECO:0000313" key="2">
    <source>
        <dbReference type="Proteomes" id="UP000008225"/>
    </source>
</evidence>
<dbReference type="OMA" id="ITDQKIM"/>
<reference evidence="1 2" key="1">
    <citation type="submission" date="2009-03" db="EMBL/GenBank/DDBJ databases">
        <authorList>
            <person name="Warren W."/>
            <person name="Ye L."/>
            <person name="Minx P."/>
            <person name="Worley K."/>
            <person name="Gibbs R."/>
            <person name="Wilson R.K."/>
        </authorList>
    </citation>
    <scope>NUCLEOTIDE SEQUENCE [LARGE SCALE GENOMIC DNA]</scope>
</reference>
<evidence type="ECO:0000313" key="1">
    <source>
        <dbReference type="Ensembl" id="ENSCJAP00000085474.1"/>
    </source>
</evidence>
<sequence>MERREEGREGGITDQKIMNIFFFFFLETGVSLLLPRLECNGTISAHDNLRLLGSGNSPASASRVAGITGTHHHAQLIFCIFSRDGVSPCPANFLYF</sequence>
<dbReference type="PANTHER" id="PTHR12138">
    <property type="entry name" value="PRIMATE-EXPANDED PROTEIN FAMILY"/>
    <property type="match status" value="1"/>
</dbReference>